<protein>
    <submittedName>
        <fullName evidence="2">Putative secreted protein</fullName>
    </submittedName>
</protein>
<feature type="signal peptide" evidence="1">
    <location>
        <begin position="1"/>
        <end position="22"/>
    </location>
</feature>
<name>A0A6B0UPF9_IXORI</name>
<evidence type="ECO:0000313" key="2">
    <source>
        <dbReference type="EMBL" id="MXU91602.1"/>
    </source>
</evidence>
<keyword evidence="1" id="KW-0732">Signal</keyword>
<dbReference type="EMBL" id="GIFC01009519">
    <property type="protein sequence ID" value="MXU91602.1"/>
    <property type="molecule type" value="Transcribed_RNA"/>
</dbReference>
<accession>A0A6B0UPF9</accession>
<reference evidence="2" key="1">
    <citation type="submission" date="2019-12" db="EMBL/GenBank/DDBJ databases">
        <title>An insight into the sialome of adult female Ixodes ricinus ticks feeding for 6 days.</title>
        <authorList>
            <person name="Perner J."/>
            <person name="Ribeiro J.M.C."/>
        </authorList>
    </citation>
    <scope>NUCLEOTIDE SEQUENCE</scope>
    <source>
        <strain evidence="2">Semi-engorged</strain>
        <tissue evidence="2">Salivary glands</tissue>
    </source>
</reference>
<evidence type="ECO:0000256" key="1">
    <source>
        <dbReference type="SAM" id="SignalP"/>
    </source>
</evidence>
<dbReference type="AlphaFoldDB" id="A0A6B0UPF9"/>
<proteinExistence type="predicted"/>
<sequence length="124" mass="13876">MLCSSSIQTCLVLLHWSPTSRAERVSLLCRCRRNDSCGTDTWAAPGRKRTHRALIAAHLIYVLLPPSIVDAWCCTGVPQYCCTYMSSLNLNATGFEPGKRLEGWEMHSLIDLHLFKAVSRCAHV</sequence>
<feature type="chain" id="PRO_5025334107" evidence="1">
    <location>
        <begin position="23"/>
        <end position="124"/>
    </location>
</feature>
<organism evidence="2">
    <name type="scientific">Ixodes ricinus</name>
    <name type="common">Common tick</name>
    <name type="synonym">Acarus ricinus</name>
    <dbReference type="NCBI Taxonomy" id="34613"/>
    <lineage>
        <taxon>Eukaryota</taxon>
        <taxon>Metazoa</taxon>
        <taxon>Ecdysozoa</taxon>
        <taxon>Arthropoda</taxon>
        <taxon>Chelicerata</taxon>
        <taxon>Arachnida</taxon>
        <taxon>Acari</taxon>
        <taxon>Parasitiformes</taxon>
        <taxon>Ixodida</taxon>
        <taxon>Ixodoidea</taxon>
        <taxon>Ixodidae</taxon>
        <taxon>Ixodinae</taxon>
        <taxon>Ixodes</taxon>
    </lineage>
</organism>